<evidence type="ECO:0000256" key="2">
    <source>
        <dbReference type="PROSITE-ProRule" id="PRU00110"/>
    </source>
</evidence>
<dbReference type="InterPro" id="IPR036641">
    <property type="entry name" value="HPT_dom_sf"/>
</dbReference>
<dbReference type="Proteomes" id="UP001236657">
    <property type="component" value="Chromosome"/>
</dbReference>
<evidence type="ECO:0000256" key="1">
    <source>
        <dbReference type="ARBA" id="ARBA00023012"/>
    </source>
</evidence>
<keyword evidence="2" id="KW-0597">Phosphoprotein</keyword>
<sequence>MKLLAPEALQQLPAVILPRLIQMFENTTPPLLTEIRHHANDANWHAMAQAAHKLKGSCMSLGAEAMAEICKVLQYKGEQADSSGINPLVDELDKIYPETLAELQQNYLP</sequence>
<protein>
    <submittedName>
        <fullName evidence="4">Hpt domain-containing protein</fullName>
    </submittedName>
</protein>
<dbReference type="RefSeq" id="WP_028488673.1">
    <property type="nucleotide sequence ID" value="NZ_CP133218.1"/>
</dbReference>
<evidence type="ECO:0000313" key="4">
    <source>
        <dbReference type="EMBL" id="WML89677.1"/>
    </source>
</evidence>
<dbReference type="Gene3D" id="1.20.120.160">
    <property type="entry name" value="HPT domain"/>
    <property type="match status" value="1"/>
</dbReference>
<evidence type="ECO:0000313" key="5">
    <source>
        <dbReference type="Proteomes" id="UP001236657"/>
    </source>
</evidence>
<name>A0ABY9MMU0_9GAMM</name>
<dbReference type="SMART" id="SM00073">
    <property type="entry name" value="HPT"/>
    <property type="match status" value="1"/>
</dbReference>
<feature type="modified residue" description="Phosphohistidine" evidence="2">
    <location>
        <position position="52"/>
    </location>
</feature>
<dbReference type="InterPro" id="IPR008207">
    <property type="entry name" value="Sig_transdc_His_kin_Hpt_dom"/>
</dbReference>
<gene>
    <name evidence="4" type="ORF">RCF98_11920</name>
</gene>
<dbReference type="SUPFAM" id="SSF47226">
    <property type="entry name" value="Histidine-containing phosphotransfer domain, HPT domain"/>
    <property type="match status" value="1"/>
</dbReference>
<accession>A0ABY9MMU0</accession>
<evidence type="ECO:0000259" key="3">
    <source>
        <dbReference type="PROSITE" id="PS50894"/>
    </source>
</evidence>
<keyword evidence="5" id="KW-1185">Reference proteome</keyword>
<dbReference type="Pfam" id="PF01627">
    <property type="entry name" value="Hpt"/>
    <property type="match status" value="1"/>
</dbReference>
<keyword evidence="1" id="KW-0902">Two-component regulatory system</keyword>
<dbReference type="EMBL" id="CP133218">
    <property type="protein sequence ID" value="WML89677.1"/>
    <property type="molecule type" value="Genomic_DNA"/>
</dbReference>
<proteinExistence type="predicted"/>
<dbReference type="PROSITE" id="PS50894">
    <property type="entry name" value="HPT"/>
    <property type="match status" value="1"/>
</dbReference>
<dbReference type="CDD" id="cd00088">
    <property type="entry name" value="HPT"/>
    <property type="match status" value="1"/>
</dbReference>
<feature type="domain" description="HPt" evidence="3">
    <location>
        <begin position="13"/>
        <end position="106"/>
    </location>
</feature>
<reference evidence="4 5" key="1">
    <citation type="submission" date="2023-08" db="EMBL/GenBank/DDBJ databases">
        <title>New molecular markers tilS and rpoB for phylogenetic and monitoring studies of the genus Thiothrix biodiversity.</title>
        <authorList>
            <person name="Ravin N.V."/>
            <person name="Smolyakov D."/>
            <person name="Markov N.D."/>
            <person name="Beletsky A.V."/>
            <person name="Mardanov A.V."/>
            <person name="Rudenko T.S."/>
            <person name="Grabovich M.Y."/>
        </authorList>
    </citation>
    <scope>NUCLEOTIDE SEQUENCE [LARGE SCALE GENOMIC DNA]</scope>
    <source>
        <strain evidence="4 5">MK1</strain>
    </source>
</reference>
<organism evidence="4 5">
    <name type="scientific">Thiothrix lacustris</name>
    <dbReference type="NCBI Taxonomy" id="525917"/>
    <lineage>
        <taxon>Bacteria</taxon>
        <taxon>Pseudomonadati</taxon>
        <taxon>Pseudomonadota</taxon>
        <taxon>Gammaproteobacteria</taxon>
        <taxon>Thiotrichales</taxon>
        <taxon>Thiotrichaceae</taxon>
        <taxon>Thiothrix</taxon>
    </lineage>
</organism>